<keyword evidence="2 7" id="KW-0441">Lipid A biosynthesis</keyword>
<dbReference type="HAMAP" id="MF_00523">
    <property type="entry name" value="LpxD"/>
    <property type="match status" value="1"/>
</dbReference>
<reference evidence="9 10" key="1">
    <citation type="submission" date="2018-11" db="EMBL/GenBank/DDBJ databases">
        <title>Novel bacteria species description.</title>
        <authorList>
            <person name="Han J.-H."/>
        </authorList>
    </citation>
    <scope>NUCLEOTIDE SEQUENCE [LARGE SCALE GENOMIC DNA]</scope>
    <source>
        <strain evidence="9 10">KCTC23259</strain>
    </source>
</reference>
<dbReference type="InterPro" id="IPR011004">
    <property type="entry name" value="Trimer_LpxA-like_sf"/>
</dbReference>
<comment type="similarity">
    <text evidence="7">Belongs to the transferase hexapeptide repeat family. LpxD subfamily.</text>
</comment>
<dbReference type="Pfam" id="PF04613">
    <property type="entry name" value="LpxD"/>
    <property type="match status" value="1"/>
</dbReference>
<evidence type="ECO:0000256" key="6">
    <source>
        <dbReference type="ARBA" id="ARBA00023315"/>
    </source>
</evidence>
<protein>
    <recommendedName>
        <fullName evidence="7">UDP-3-O-acylglucosamine N-acyltransferase</fullName>
        <ecNumber evidence="7">2.3.1.191</ecNumber>
    </recommendedName>
</protein>
<dbReference type="EC" id="2.3.1.191" evidence="7"/>
<dbReference type="RefSeq" id="WP_255035211.1">
    <property type="nucleotide sequence ID" value="NZ_RJUF01000001.1"/>
</dbReference>
<keyword evidence="4 7" id="KW-0677">Repeat</keyword>
<dbReference type="InterPro" id="IPR001451">
    <property type="entry name" value="Hexapep"/>
</dbReference>
<evidence type="ECO:0000256" key="5">
    <source>
        <dbReference type="ARBA" id="ARBA00023098"/>
    </source>
</evidence>
<dbReference type="AlphaFoldDB" id="A0AAE3GYB4"/>
<evidence type="ECO:0000313" key="9">
    <source>
        <dbReference type="EMBL" id="MCP9761473.1"/>
    </source>
</evidence>
<comment type="caution">
    <text evidence="9">The sequence shown here is derived from an EMBL/GenBank/DDBJ whole genome shotgun (WGS) entry which is preliminary data.</text>
</comment>
<dbReference type="InterPro" id="IPR020573">
    <property type="entry name" value="UDP_GlcNAc_AcTrfase_non-rep"/>
</dbReference>
<keyword evidence="6 7" id="KW-0012">Acyltransferase</keyword>
<dbReference type="SUPFAM" id="SSF51161">
    <property type="entry name" value="Trimeric LpxA-like enzymes"/>
    <property type="match status" value="1"/>
</dbReference>
<dbReference type="NCBIfam" id="NF002060">
    <property type="entry name" value="PRK00892.1"/>
    <property type="match status" value="1"/>
</dbReference>
<sequence length="332" mass="35029">MEFSIKQIAHLLGGEVKGDGDTIIHNFAKIEEGKPGCISFLANAKYESFIYGTASSAVLVAKTFEPKEPISTNLILVDDPYLAISTLMAEYQKLTQNSNSGIDAMTSIASNAEIGKNVYIGPFSYVAENAKIGENTQISPQVYIGKKVSVGRNTIIHPGVKIYQDCEIGDNCVIHAGAVIGADGFGFVPDADGIYQDVPQLGNVIIENNVSIGANATIDRATMGSTKVCNGVKIDNMVQIGHNVEVGENTVIAAQTGVAGSTKIGKSCVIGGQVGFAGHLKIADGTQIGAQSGVGKNITEPKGAYSGRPLLPIKDHLKLLVNLRRLNENLKK</sequence>
<dbReference type="Proteomes" id="UP001204144">
    <property type="component" value="Unassembled WGS sequence"/>
</dbReference>
<feature type="domain" description="UDP-3-O-[3-hydroxymyristoyl] glucosamine N-acyltransferase non-repeat region" evidence="8">
    <location>
        <begin position="21"/>
        <end position="88"/>
    </location>
</feature>
<comment type="pathway">
    <text evidence="7">Bacterial outer membrane biogenesis; LPS lipid A biosynthesis.</text>
</comment>
<dbReference type="GO" id="GO:0103118">
    <property type="term" value="F:UDP-3-O-[(3R)-3-hydroxyacyl]-glucosamine N-acyltransferase activity"/>
    <property type="evidence" value="ECO:0007669"/>
    <property type="project" value="UniProtKB-EC"/>
</dbReference>
<proteinExistence type="inferred from homology"/>
<dbReference type="PANTHER" id="PTHR43378:SF2">
    <property type="entry name" value="UDP-3-O-ACYLGLUCOSAMINE N-ACYLTRANSFERASE 1, MITOCHONDRIAL-RELATED"/>
    <property type="match status" value="1"/>
</dbReference>
<keyword evidence="3 7" id="KW-0808">Transferase</keyword>
<dbReference type="PANTHER" id="PTHR43378">
    <property type="entry name" value="UDP-3-O-ACYLGLUCOSAMINE N-ACYLTRANSFERASE"/>
    <property type="match status" value="1"/>
</dbReference>
<comment type="catalytic activity">
    <reaction evidence="7">
        <text>a UDP-3-O-[(3R)-3-hydroxyacyl]-alpha-D-glucosamine + a (3R)-hydroxyacyl-[ACP] = a UDP-2-N,3-O-bis[(3R)-3-hydroxyacyl]-alpha-D-glucosamine + holo-[ACP] + H(+)</text>
        <dbReference type="Rhea" id="RHEA:53836"/>
        <dbReference type="Rhea" id="RHEA-COMP:9685"/>
        <dbReference type="Rhea" id="RHEA-COMP:9945"/>
        <dbReference type="ChEBI" id="CHEBI:15378"/>
        <dbReference type="ChEBI" id="CHEBI:64479"/>
        <dbReference type="ChEBI" id="CHEBI:78827"/>
        <dbReference type="ChEBI" id="CHEBI:137740"/>
        <dbReference type="ChEBI" id="CHEBI:137748"/>
        <dbReference type="EC" id="2.3.1.191"/>
    </reaction>
</comment>
<evidence type="ECO:0000256" key="3">
    <source>
        <dbReference type="ARBA" id="ARBA00022679"/>
    </source>
</evidence>
<dbReference type="InterPro" id="IPR018357">
    <property type="entry name" value="Hexapep_transf_CS"/>
</dbReference>
<evidence type="ECO:0000256" key="1">
    <source>
        <dbReference type="ARBA" id="ARBA00022516"/>
    </source>
</evidence>
<dbReference type="Gene3D" id="2.160.10.10">
    <property type="entry name" value="Hexapeptide repeat proteins"/>
    <property type="match status" value="1"/>
</dbReference>
<dbReference type="EMBL" id="RJUF01000001">
    <property type="protein sequence ID" value="MCP9761473.1"/>
    <property type="molecule type" value="Genomic_DNA"/>
</dbReference>
<keyword evidence="1 7" id="KW-0444">Lipid biosynthesis</keyword>
<comment type="subunit">
    <text evidence="7">Homotrimer.</text>
</comment>
<organism evidence="9 10">
    <name type="scientific">Lacihabitans soyangensis</name>
    <dbReference type="NCBI Taxonomy" id="869394"/>
    <lineage>
        <taxon>Bacteria</taxon>
        <taxon>Pseudomonadati</taxon>
        <taxon>Bacteroidota</taxon>
        <taxon>Cytophagia</taxon>
        <taxon>Cytophagales</taxon>
        <taxon>Leadbetterellaceae</taxon>
        <taxon>Lacihabitans</taxon>
    </lineage>
</organism>
<dbReference type="Gene3D" id="3.40.1390.10">
    <property type="entry name" value="MurE/MurF, N-terminal domain"/>
    <property type="match status" value="1"/>
</dbReference>
<dbReference type="PROSITE" id="PS00101">
    <property type="entry name" value="HEXAPEP_TRANSFERASES"/>
    <property type="match status" value="1"/>
</dbReference>
<dbReference type="GO" id="GO:0009245">
    <property type="term" value="P:lipid A biosynthetic process"/>
    <property type="evidence" value="ECO:0007669"/>
    <property type="project" value="UniProtKB-UniRule"/>
</dbReference>
<dbReference type="GO" id="GO:0016020">
    <property type="term" value="C:membrane"/>
    <property type="evidence" value="ECO:0007669"/>
    <property type="project" value="GOC"/>
</dbReference>
<keyword evidence="10" id="KW-1185">Reference proteome</keyword>
<evidence type="ECO:0000259" key="8">
    <source>
        <dbReference type="Pfam" id="PF04613"/>
    </source>
</evidence>
<dbReference type="NCBIfam" id="TIGR01853">
    <property type="entry name" value="lipid_A_lpxD"/>
    <property type="match status" value="1"/>
</dbReference>
<keyword evidence="5 7" id="KW-0443">Lipid metabolism</keyword>
<comment type="function">
    <text evidence="7">Catalyzes the N-acylation of UDP-3-O-acylglucosamine using 3-hydroxyacyl-ACP as the acyl donor. Is involved in the biosynthesis of lipid A, a phosphorylated glycolipid that anchors the lipopolysaccharide to the outer membrane of the cell.</text>
</comment>
<feature type="active site" description="Proton acceptor" evidence="7">
    <location>
        <position position="242"/>
    </location>
</feature>
<evidence type="ECO:0000313" key="10">
    <source>
        <dbReference type="Proteomes" id="UP001204144"/>
    </source>
</evidence>
<evidence type="ECO:0000256" key="7">
    <source>
        <dbReference type="HAMAP-Rule" id="MF_00523"/>
    </source>
</evidence>
<gene>
    <name evidence="7 9" type="primary">lpxD</name>
    <name evidence="9" type="ORF">EGI31_00790</name>
</gene>
<name>A0AAE3GYB4_9BACT</name>
<evidence type="ECO:0000256" key="4">
    <source>
        <dbReference type="ARBA" id="ARBA00022737"/>
    </source>
</evidence>
<dbReference type="Pfam" id="PF00132">
    <property type="entry name" value="Hexapep"/>
    <property type="match status" value="3"/>
</dbReference>
<accession>A0AAE3GYB4</accession>
<dbReference type="GO" id="GO:0016410">
    <property type="term" value="F:N-acyltransferase activity"/>
    <property type="evidence" value="ECO:0007669"/>
    <property type="project" value="InterPro"/>
</dbReference>
<dbReference type="CDD" id="cd03352">
    <property type="entry name" value="LbH_LpxD"/>
    <property type="match status" value="1"/>
</dbReference>
<dbReference type="InterPro" id="IPR007691">
    <property type="entry name" value="LpxD"/>
</dbReference>
<evidence type="ECO:0000256" key="2">
    <source>
        <dbReference type="ARBA" id="ARBA00022556"/>
    </source>
</evidence>